<keyword evidence="4" id="KW-0010">Activator</keyword>
<dbReference type="InterPro" id="IPR002909">
    <property type="entry name" value="IPT_dom"/>
</dbReference>
<keyword evidence="5" id="KW-0804">Transcription</keyword>
<dbReference type="PROSITE" id="PS50088">
    <property type="entry name" value="ANK_REPEAT"/>
    <property type="match status" value="1"/>
</dbReference>
<evidence type="ECO:0000256" key="4">
    <source>
        <dbReference type="ARBA" id="ARBA00023159"/>
    </source>
</evidence>
<dbReference type="PROSITE" id="PS50096">
    <property type="entry name" value="IQ"/>
    <property type="match status" value="4"/>
</dbReference>
<evidence type="ECO:0000256" key="2">
    <source>
        <dbReference type="ARBA" id="ARBA00008267"/>
    </source>
</evidence>
<proteinExistence type="inferred from homology"/>
<dbReference type="InterPro" id="IPR013783">
    <property type="entry name" value="Ig-like_fold"/>
</dbReference>
<dbReference type="PROSITE" id="PS50297">
    <property type="entry name" value="ANK_REP_REGION"/>
    <property type="match status" value="1"/>
</dbReference>
<dbReference type="SUPFAM" id="SSF48403">
    <property type="entry name" value="Ankyrin repeat"/>
    <property type="match status" value="1"/>
</dbReference>
<dbReference type="Gene3D" id="1.20.5.190">
    <property type="match status" value="1"/>
</dbReference>
<dbReference type="EMBL" id="OZ019909">
    <property type="protein sequence ID" value="CAK9209005.1"/>
    <property type="molecule type" value="Genomic_DNA"/>
</dbReference>
<accession>A0ABP0U2U6</accession>
<comment type="similarity">
    <text evidence="2">Belongs to the CAMTA family.</text>
</comment>
<dbReference type="InterPro" id="IPR014756">
    <property type="entry name" value="Ig_E-set"/>
</dbReference>
<dbReference type="InterPro" id="IPR005559">
    <property type="entry name" value="CG-1_dom"/>
</dbReference>
<dbReference type="InterPro" id="IPR000048">
    <property type="entry name" value="IQ_motif_EF-hand-BS"/>
</dbReference>
<evidence type="ECO:0000259" key="9">
    <source>
        <dbReference type="PROSITE" id="PS51437"/>
    </source>
</evidence>
<feature type="compositionally biased region" description="Acidic residues" evidence="8">
    <location>
        <begin position="184"/>
        <end position="199"/>
    </location>
</feature>
<dbReference type="SUPFAM" id="SSF81296">
    <property type="entry name" value="E set domains"/>
    <property type="match status" value="1"/>
</dbReference>
<feature type="compositionally biased region" description="Polar residues" evidence="8">
    <location>
        <begin position="156"/>
        <end position="166"/>
    </location>
</feature>
<dbReference type="Pfam" id="PF00612">
    <property type="entry name" value="IQ"/>
    <property type="match status" value="2"/>
</dbReference>
<evidence type="ECO:0000256" key="7">
    <source>
        <dbReference type="PROSITE-ProRule" id="PRU00023"/>
    </source>
</evidence>
<evidence type="ECO:0000313" key="10">
    <source>
        <dbReference type="EMBL" id="CAK9209005.1"/>
    </source>
</evidence>
<organism evidence="10 11">
    <name type="scientific">Sphagnum troendelagicum</name>
    <dbReference type="NCBI Taxonomy" id="128251"/>
    <lineage>
        <taxon>Eukaryota</taxon>
        <taxon>Viridiplantae</taxon>
        <taxon>Streptophyta</taxon>
        <taxon>Embryophyta</taxon>
        <taxon>Bryophyta</taxon>
        <taxon>Sphagnophytina</taxon>
        <taxon>Sphagnopsida</taxon>
        <taxon>Sphagnales</taxon>
        <taxon>Sphagnaceae</taxon>
        <taxon>Sphagnum</taxon>
    </lineage>
</organism>
<dbReference type="SMART" id="SM00248">
    <property type="entry name" value="ANK"/>
    <property type="match status" value="1"/>
</dbReference>
<dbReference type="SUPFAM" id="SSF52540">
    <property type="entry name" value="P-loop containing nucleoside triphosphate hydrolases"/>
    <property type="match status" value="1"/>
</dbReference>
<evidence type="ECO:0000256" key="1">
    <source>
        <dbReference type="ARBA" id="ARBA00004123"/>
    </source>
</evidence>
<gene>
    <name evidence="10" type="ORF">CSSPTR1EN2_LOCUS9467</name>
</gene>
<comment type="subcellular location">
    <subcellularLocation>
        <location evidence="1">Nucleus</location>
    </subcellularLocation>
</comment>
<dbReference type="Pfam" id="PF12796">
    <property type="entry name" value="Ank_2"/>
    <property type="match status" value="1"/>
</dbReference>
<reference evidence="10" key="1">
    <citation type="submission" date="2024-02" db="EMBL/GenBank/DDBJ databases">
        <authorList>
            <consortium name="ELIXIR-Norway"/>
            <consortium name="Elixir Norway"/>
        </authorList>
    </citation>
    <scope>NUCLEOTIDE SEQUENCE</scope>
</reference>
<keyword evidence="3 7" id="KW-0040">ANK repeat</keyword>
<evidence type="ECO:0000256" key="3">
    <source>
        <dbReference type="ARBA" id="ARBA00023043"/>
    </source>
</evidence>
<feature type="region of interest" description="Disordered" evidence="8">
    <location>
        <begin position="155"/>
        <end position="199"/>
    </location>
</feature>
<evidence type="ECO:0000256" key="8">
    <source>
        <dbReference type="SAM" id="MobiDB-lite"/>
    </source>
</evidence>
<evidence type="ECO:0000256" key="6">
    <source>
        <dbReference type="ARBA" id="ARBA00023242"/>
    </source>
</evidence>
<dbReference type="PROSITE" id="PS51437">
    <property type="entry name" value="CG_1"/>
    <property type="match status" value="1"/>
</dbReference>
<dbReference type="Pfam" id="PF01833">
    <property type="entry name" value="TIG"/>
    <property type="match status" value="1"/>
</dbReference>
<dbReference type="Gene3D" id="1.25.40.20">
    <property type="entry name" value="Ankyrin repeat-containing domain"/>
    <property type="match status" value="1"/>
</dbReference>
<keyword evidence="11" id="KW-1185">Reference proteome</keyword>
<sequence length="1177" mass="130329">MDGLSDNRTTRQLRTLSQQSEVDVRQILAEAQSRWLRPPEVCEILSNYAKYGFKLNPVPPVRPCSGSMFLFDRKTLRYFRKDGHNWRKKKDGKTVREAHERLKTGSVDVLHCYYAHGEENSNFQRRCYWMLDAALEHIVLVHYREVTEASRFSMPDTHSSAASAPSSCIHVANSPDLSGPSDLEHEDGDVAESDEVDDLSSLDLSGASASFNQQQQQQPSLLEQIAPSPSHGGIIDSRVFSSWSSAAPAAPFSTTTDSSSSSVGIDRLWSFPSVYSTVGVASTTYPPLQLNGQQQQQPAMNQIDNLDRSKLHGSSASTAELSSLKPPILASTFDITVWNELLENNQRNQASSSKDPNVGAMGGEAVYVKQESMNGSTWAEILEQCTTPLTRQSMLEAIMGNSSLEADGGPEAGNSHDFLFGSLGPSPKGILEALSPRGLGREPQTPLEASLRAVTEQKALRAAAEAQQRRYVGIRTDMDALWDSKAAEVGFSKLKSFNNSELGNIAKFDSFGRWMSNELGRDSQNFLPSGSSQSGWPGLGMFEDQGVDDMYSLSQQMQVETGLSTLVSQDQRYSIVDFSPEWAYPSGDTKVIITGMFIGEYSSSSKEHKWCCMFGELEVPAEVIGAGVLRCKAPPHAQGRVSFYVTCGDRQAHSEIREFEYCSASSAAQGLAAAKSGLRTDEEMMFKVRLSRMLLTESNTQSTEGSADYGRILDSVLSDAEWSYLQDLAKGSGDLQVFNFQEKLLQMFLKSHMQKWLLSKVQEEGKGPSILDEKGQGVFHMAAALGYDWAVAPLVAAGIPINFRDVHGWTALHWAASYCQEEVVKALLKAGADPGAVTDPTRAFTSGQTAADLAAVNGHRGMGAFLAEINLERRLSSMTLSENPVDIAMSHIAGDNAVAKLSRRESIRRTLSGEDDEPFIAESLQAVRNAARAADLIKKAFQRLSLQKQEEDSLVSLQVDEFGMTPHQLRAFMAARTAQKFQNVFRGHHERKQQLAATRIQQKYRGWKQRRDFLDLRQHVVKLQAQVRGNQVRKRLKKLLWSVGILEKAVLRWRRKGAGLRGFKSGEVLAPDKDDDNDEELIIDGRKKNEAAVEKAVTRVQSMVRSRQARAEYFRLRDGSLQQGQFSQPASPQEFQSSTEEQLVSFQHLQHQGQSLQAPSPQGYSDIMDDHLMNFPN</sequence>
<dbReference type="InterPro" id="IPR002110">
    <property type="entry name" value="Ankyrin_rpt"/>
</dbReference>
<dbReference type="Proteomes" id="UP001497512">
    <property type="component" value="Chromosome 17"/>
</dbReference>
<protein>
    <recommendedName>
        <fullName evidence="9">CG-1 domain-containing protein</fullName>
    </recommendedName>
</protein>
<dbReference type="PANTHER" id="PTHR23335:SF1">
    <property type="entry name" value="CALMODULIN-BINDING TRANSCRIPTION ACTIVATOR, ISOFORM F"/>
    <property type="match status" value="1"/>
</dbReference>
<evidence type="ECO:0000313" key="11">
    <source>
        <dbReference type="Proteomes" id="UP001497512"/>
    </source>
</evidence>
<dbReference type="CDD" id="cd00102">
    <property type="entry name" value="IPT"/>
    <property type="match status" value="1"/>
</dbReference>
<feature type="region of interest" description="Disordered" evidence="8">
    <location>
        <begin position="1122"/>
        <end position="1142"/>
    </location>
</feature>
<dbReference type="PANTHER" id="PTHR23335">
    <property type="entry name" value="CALMODULIN-BINDING TRANSCRIPTION ACTIVATOR CAMTA"/>
    <property type="match status" value="1"/>
</dbReference>
<dbReference type="Gene3D" id="2.60.40.10">
    <property type="entry name" value="Immunoglobulins"/>
    <property type="match status" value="1"/>
</dbReference>
<name>A0ABP0U2U6_9BRYO</name>
<dbReference type="Pfam" id="PF03859">
    <property type="entry name" value="CG-1"/>
    <property type="match status" value="1"/>
</dbReference>
<evidence type="ECO:0000256" key="5">
    <source>
        <dbReference type="ARBA" id="ARBA00023163"/>
    </source>
</evidence>
<feature type="repeat" description="ANK" evidence="7">
    <location>
        <begin position="807"/>
        <end position="839"/>
    </location>
</feature>
<dbReference type="SMART" id="SM00015">
    <property type="entry name" value="IQ"/>
    <property type="match status" value="3"/>
</dbReference>
<dbReference type="InterPro" id="IPR036770">
    <property type="entry name" value="Ankyrin_rpt-contain_sf"/>
</dbReference>
<dbReference type="SMART" id="SM01076">
    <property type="entry name" value="CG-1"/>
    <property type="match status" value="1"/>
</dbReference>
<feature type="domain" description="CG-1" evidence="9">
    <location>
        <begin position="24"/>
        <end position="152"/>
    </location>
</feature>
<dbReference type="InterPro" id="IPR027417">
    <property type="entry name" value="P-loop_NTPase"/>
</dbReference>
<keyword evidence="6" id="KW-0539">Nucleus</keyword>